<dbReference type="GO" id="GO:0005506">
    <property type="term" value="F:iron ion binding"/>
    <property type="evidence" value="ECO:0007669"/>
    <property type="project" value="InterPro"/>
</dbReference>
<dbReference type="RefSeq" id="WP_073018774.1">
    <property type="nucleotide sequence ID" value="NZ_FQWF01000005.1"/>
</dbReference>
<keyword evidence="3 6" id="KW-0479">Metal-binding</keyword>
<dbReference type="STRING" id="229205.SAMN05444372_10563"/>
<evidence type="ECO:0000256" key="5">
    <source>
        <dbReference type="ARBA" id="ARBA00023004"/>
    </source>
</evidence>
<keyword evidence="10" id="KW-1185">Reference proteome</keyword>
<reference evidence="10" key="1">
    <citation type="submission" date="2016-11" db="EMBL/GenBank/DDBJ databases">
        <authorList>
            <person name="Varghese N."/>
            <person name="Submissions S."/>
        </authorList>
    </citation>
    <scope>NUCLEOTIDE SEQUENCE [LARGE SCALE GENOMIC DNA]</scope>
    <source>
        <strain evidence="10">DSM 17659</strain>
    </source>
</reference>
<evidence type="ECO:0000313" key="9">
    <source>
        <dbReference type="EMBL" id="SHG36219.1"/>
    </source>
</evidence>
<evidence type="ECO:0000256" key="4">
    <source>
        <dbReference type="ARBA" id="ARBA00022982"/>
    </source>
</evidence>
<feature type="signal peptide" evidence="7">
    <location>
        <begin position="1"/>
        <end position="22"/>
    </location>
</feature>
<gene>
    <name evidence="9" type="ORF">SAMN05444372_10563</name>
</gene>
<dbReference type="InterPro" id="IPR009056">
    <property type="entry name" value="Cyt_c-like_dom"/>
</dbReference>
<evidence type="ECO:0000256" key="3">
    <source>
        <dbReference type="ARBA" id="ARBA00022723"/>
    </source>
</evidence>
<keyword evidence="5 6" id="KW-0408">Iron</keyword>
<evidence type="ECO:0000256" key="6">
    <source>
        <dbReference type="PIRSR" id="PIRSR602324-1"/>
    </source>
</evidence>
<dbReference type="Pfam" id="PF00034">
    <property type="entry name" value="Cytochrom_C"/>
    <property type="match status" value="1"/>
</dbReference>
<dbReference type="PRINTS" id="PR00606">
    <property type="entry name" value="CYTCHROMECID"/>
</dbReference>
<evidence type="ECO:0000259" key="8">
    <source>
        <dbReference type="PROSITE" id="PS51007"/>
    </source>
</evidence>
<dbReference type="AlphaFoldDB" id="A0A1M5J7E4"/>
<dbReference type="InterPro" id="IPR036909">
    <property type="entry name" value="Cyt_c-like_dom_sf"/>
</dbReference>
<dbReference type="OrthoDB" id="9814063at2"/>
<evidence type="ECO:0000256" key="2">
    <source>
        <dbReference type="ARBA" id="ARBA00022617"/>
    </source>
</evidence>
<dbReference type="SUPFAM" id="SSF46626">
    <property type="entry name" value="Cytochrome c"/>
    <property type="match status" value="1"/>
</dbReference>
<keyword evidence="4" id="KW-0249">Electron transport</keyword>
<evidence type="ECO:0000256" key="7">
    <source>
        <dbReference type="SAM" id="SignalP"/>
    </source>
</evidence>
<dbReference type="PROSITE" id="PS51007">
    <property type="entry name" value="CYTC"/>
    <property type="match status" value="1"/>
</dbReference>
<dbReference type="EMBL" id="FQWF01000005">
    <property type="protein sequence ID" value="SHG36219.1"/>
    <property type="molecule type" value="Genomic_DNA"/>
</dbReference>
<organism evidence="9 10">
    <name type="scientific">Flavobacterium micromati</name>
    <dbReference type="NCBI Taxonomy" id="229205"/>
    <lineage>
        <taxon>Bacteria</taxon>
        <taxon>Pseudomonadati</taxon>
        <taxon>Bacteroidota</taxon>
        <taxon>Flavobacteriia</taxon>
        <taxon>Flavobacteriales</taxon>
        <taxon>Flavobacteriaceae</taxon>
        <taxon>Flavobacterium</taxon>
    </lineage>
</organism>
<accession>A0A1M5J7E4</accession>
<sequence>MKIKILLFGIIFLGLTSFSASDSDAPYVNIGKKSNIKYQSSEGEKLIAKSDCIGCHKIDKKLIGPSYLDIAKKYPLNEKSINYLASKIIKGGSGVWGAIPMAAHSTLKKEDAKLMAKYILSVK</sequence>
<feature type="binding site" description="covalent" evidence="6">
    <location>
        <position position="56"/>
    </location>
    <ligand>
        <name>heme c</name>
        <dbReference type="ChEBI" id="CHEBI:61717"/>
    </ligand>
</feature>
<proteinExistence type="predicted"/>
<dbReference type="GO" id="GO:0020037">
    <property type="term" value="F:heme binding"/>
    <property type="evidence" value="ECO:0007669"/>
    <property type="project" value="InterPro"/>
</dbReference>
<feature type="chain" id="PRO_5012815976" evidence="7">
    <location>
        <begin position="23"/>
        <end position="123"/>
    </location>
</feature>
<evidence type="ECO:0000313" key="10">
    <source>
        <dbReference type="Proteomes" id="UP000184020"/>
    </source>
</evidence>
<feature type="domain" description="Cytochrome c" evidence="8">
    <location>
        <begin position="38"/>
        <end position="123"/>
    </location>
</feature>
<dbReference type="InterPro" id="IPR002324">
    <property type="entry name" value="Cyt_c_ID"/>
</dbReference>
<keyword evidence="1" id="KW-0813">Transport</keyword>
<evidence type="ECO:0000256" key="1">
    <source>
        <dbReference type="ARBA" id="ARBA00022448"/>
    </source>
</evidence>
<dbReference type="GO" id="GO:0009055">
    <property type="term" value="F:electron transfer activity"/>
    <property type="evidence" value="ECO:0007669"/>
    <property type="project" value="InterPro"/>
</dbReference>
<name>A0A1M5J7E4_9FLAO</name>
<keyword evidence="2 6" id="KW-0349">Heme</keyword>
<protein>
    <submittedName>
        <fullName evidence="9">Cytochrome c551/c552</fullName>
    </submittedName>
</protein>
<keyword evidence="7" id="KW-0732">Signal</keyword>
<feature type="binding site" description="covalent" evidence="6">
    <location>
        <position position="101"/>
    </location>
    <ligand>
        <name>heme c</name>
        <dbReference type="ChEBI" id="CHEBI:61717"/>
    </ligand>
</feature>
<feature type="binding site" description="covalent" evidence="6">
    <location>
        <position position="52"/>
    </location>
    <ligand>
        <name>heme c</name>
        <dbReference type="ChEBI" id="CHEBI:61717"/>
    </ligand>
</feature>
<dbReference type="Proteomes" id="UP000184020">
    <property type="component" value="Unassembled WGS sequence"/>
</dbReference>
<dbReference type="Gene3D" id="1.10.760.10">
    <property type="entry name" value="Cytochrome c-like domain"/>
    <property type="match status" value="1"/>
</dbReference>
<comment type="PTM">
    <text evidence="6">Binds 1 heme c group covalently per subunit.</text>
</comment>